<evidence type="ECO:0000313" key="3">
    <source>
        <dbReference type="Proteomes" id="UP000000238"/>
    </source>
</evidence>
<dbReference type="RefSeq" id="WP_011395556.1">
    <property type="nucleotide sequence ID" value="NC_007645.1"/>
</dbReference>
<dbReference type="AlphaFoldDB" id="Q2SLJ0"/>
<evidence type="ECO:0000313" key="2">
    <source>
        <dbReference type="EMBL" id="ABC28484.1"/>
    </source>
</evidence>
<sequence length="278" mass="31666">MSANRVVSLVANNAPQDELEQSRQKMAELEQSLASVNQMAMGLLRSNSFLGGMIEFFERCSESRDPSEIGLAMENALAAYQTPYVFILNLPEQHYVFGGKNYVTNLQFDVITTLTLQRERIVHFDQYTLINFPYFSICLTMTEEEKEAHLDNLTRLAQVANFVLSNLVRETQEKMVRQGIMQRAVRRTEALLDNIMKMVLDCGAHSIQSFSDLKWTIQSSIMGLDLDVESEQSIFNIVDQLMEQFEHQQASTRIIENYIRSVKESLAQLSDSGAGELK</sequence>
<dbReference type="EMBL" id="CP000155">
    <property type="protein sequence ID" value="ABC28484.1"/>
    <property type="molecule type" value="Genomic_DNA"/>
</dbReference>
<accession>Q2SLJ0</accession>
<dbReference type="OrthoDB" id="9879924at2"/>
<proteinExistence type="predicted"/>
<keyword evidence="3" id="KW-1185">Reference proteome</keyword>
<organism evidence="2 3">
    <name type="scientific">Hahella chejuensis (strain KCTC 2396)</name>
    <dbReference type="NCBI Taxonomy" id="349521"/>
    <lineage>
        <taxon>Bacteria</taxon>
        <taxon>Pseudomonadati</taxon>
        <taxon>Pseudomonadota</taxon>
        <taxon>Gammaproteobacteria</taxon>
        <taxon>Oceanospirillales</taxon>
        <taxon>Hahellaceae</taxon>
        <taxon>Hahella</taxon>
    </lineage>
</organism>
<dbReference type="Proteomes" id="UP000000238">
    <property type="component" value="Chromosome"/>
</dbReference>
<protein>
    <submittedName>
        <fullName evidence="2">Uncharacterized protein</fullName>
    </submittedName>
</protein>
<dbReference type="KEGG" id="hch:HCH_01628"/>
<reference evidence="2 3" key="1">
    <citation type="journal article" date="2005" name="Nucleic Acids Res.">
        <title>Genomic blueprint of Hahella chejuensis, a marine microbe producing an algicidal agent.</title>
        <authorList>
            <person name="Jeong H."/>
            <person name="Yim J.H."/>
            <person name="Lee C."/>
            <person name="Choi S.-H."/>
            <person name="Park Y.K."/>
            <person name="Yoon S.H."/>
            <person name="Hur C.-G."/>
            <person name="Kang H.-Y."/>
            <person name="Kim D."/>
            <person name="Lee H.H."/>
            <person name="Park K.H."/>
            <person name="Park S.-H."/>
            <person name="Park H.-S."/>
            <person name="Lee H.K."/>
            <person name="Oh T.K."/>
            <person name="Kim J.F."/>
        </authorList>
    </citation>
    <scope>NUCLEOTIDE SEQUENCE [LARGE SCALE GENOMIC DNA]</scope>
    <source>
        <strain evidence="2 3">KCTC 2396</strain>
    </source>
</reference>
<evidence type="ECO:0000256" key="1">
    <source>
        <dbReference type="SAM" id="Coils"/>
    </source>
</evidence>
<gene>
    <name evidence="2" type="ordered locus">HCH_01628</name>
</gene>
<feature type="coiled-coil region" evidence="1">
    <location>
        <begin position="12"/>
        <end position="39"/>
    </location>
</feature>
<dbReference type="HOGENOM" id="CLU_1000269_0_0_6"/>
<name>Q2SLJ0_HAHCH</name>
<dbReference type="STRING" id="349521.HCH_01628"/>
<keyword evidence="1" id="KW-0175">Coiled coil</keyword>